<comment type="caution">
    <text evidence="2">The sequence shown here is derived from an EMBL/GenBank/DDBJ whole genome shotgun (WGS) entry which is preliminary data.</text>
</comment>
<dbReference type="Gene3D" id="1.10.3110.10">
    <property type="entry name" value="protoporphyrinogen ix oxidase, domain 3"/>
    <property type="match status" value="1"/>
</dbReference>
<protein>
    <submittedName>
        <fullName evidence="2">Protoporphyrinogen oxidase</fullName>
    </submittedName>
</protein>
<evidence type="ECO:0000313" key="2">
    <source>
        <dbReference type="EMBL" id="EFO81228.1"/>
    </source>
</evidence>
<organism evidence="2 3">
    <name type="scientific">Oscillochloris trichoides DG-6</name>
    <dbReference type="NCBI Taxonomy" id="765420"/>
    <lineage>
        <taxon>Bacteria</taxon>
        <taxon>Bacillati</taxon>
        <taxon>Chloroflexota</taxon>
        <taxon>Chloroflexia</taxon>
        <taxon>Chloroflexales</taxon>
        <taxon>Chloroflexineae</taxon>
        <taxon>Oscillochloridaceae</taxon>
        <taxon>Oscillochloris</taxon>
    </lineage>
</organism>
<gene>
    <name evidence="2" type="ORF">OSCT_0889</name>
</gene>
<dbReference type="SUPFAM" id="SSF54373">
    <property type="entry name" value="FAD-linked reductases, C-terminal domain"/>
    <property type="match status" value="1"/>
</dbReference>
<dbReference type="InterPro" id="IPR050464">
    <property type="entry name" value="Zeta_carotene_desat/Oxidored"/>
</dbReference>
<feature type="domain" description="Amine oxidase" evidence="1">
    <location>
        <begin position="14"/>
        <end position="438"/>
    </location>
</feature>
<dbReference type="PANTHER" id="PTHR42923:SF3">
    <property type="entry name" value="PROTOPORPHYRINOGEN OXIDASE"/>
    <property type="match status" value="1"/>
</dbReference>
<dbReference type="GO" id="GO:0016491">
    <property type="term" value="F:oxidoreductase activity"/>
    <property type="evidence" value="ECO:0007669"/>
    <property type="project" value="InterPro"/>
</dbReference>
<accession>E1IC38</accession>
<dbReference type="STRING" id="765420.OSCT_0889"/>
<dbReference type="HOGENOM" id="CLU_623800_0_0_0"/>
<dbReference type="Gene3D" id="3.90.660.20">
    <property type="entry name" value="Protoporphyrinogen oxidase, mitochondrial, domain 2"/>
    <property type="match status" value="1"/>
</dbReference>
<dbReference type="AlphaFoldDB" id="E1IC38"/>
<name>E1IC38_9CHLR</name>
<dbReference type="Pfam" id="PF01593">
    <property type="entry name" value="Amino_oxidase"/>
    <property type="match status" value="1"/>
</dbReference>
<reference evidence="2 3" key="1">
    <citation type="journal article" date="2011" name="J. Bacteriol.">
        <title>Draft genome sequence of the anoxygenic filamentous phototrophic bacterium Oscillochloris trichoides subsp. DG-6.</title>
        <authorList>
            <person name="Kuznetsov B.B."/>
            <person name="Ivanovsky R.N."/>
            <person name="Keppen O.I."/>
            <person name="Sukhacheva M.V."/>
            <person name="Bumazhkin B.K."/>
            <person name="Patutina E.O."/>
            <person name="Beletsky A.V."/>
            <person name="Mardanov A.V."/>
            <person name="Baslerov R.V."/>
            <person name="Panteleeva A.N."/>
            <person name="Kolganova T.V."/>
            <person name="Ravin N.V."/>
            <person name="Skryabin K.G."/>
        </authorList>
    </citation>
    <scope>NUCLEOTIDE SEQUENCE [LARGE SCALE GENOMIC DNA]</scope>
    <source>
        <strain evidence="2 3">DG-6</strain>
    </source>
</reference>
<evidence type="ECO:0000259" key="1">
    <source>
        <dbReference type="Pfam" id="PF01593"/>
    </source>
</evidence>
<dbReference type="Proteomes" id="UP000054010">
    <property type="component" value="Unassembled WGS sequence"/>
</dbReference>
<dbReference type="SUPFAM" id="SSF51905">
    <property type="entry name" value="FAD/NAD(P)-binding domain"/>
    <property type="match status" value="1"/>
</dbReference>
<dbReference type="EMBL" id="ADVR01000019">
    <property type="protein sequence ID" value="EFO81228.1"/>
    <property type="molecule type" value="Genomic_DNA"/>
</dbReference>
<sequence length="439" mass="47705">MATDRTAIVIGAGLAGLAAARRLQAHGLRVIVLEAEPTLGGRARTVLVQGSQIELGAEFLASFYTRTMALIDELGLRADLCHIPSSSAILRNGRFYSLWANARVVLTPLVGVAQKLSLAYMLASLLRHGTQLDLHAFQKAYPLDDCSVSAYARAHFSEEVLEYLLQPPLAGIFYWTPERTSRALLMLVLRAGLSQLTGLRLYTLREGIGQLPRRMAEGLDVRLESRVEAVEYQPGGGYLVRVAGAPALRCERLICATTASSVAHLFPWLEPAALDFFRGVRYSSTALLATGLHGRLPRTFYGLLFPRRESPFLASATVQAVKSVFATPQGCDTLALHMSGPAMAALHTYDDQTLTRVMLSELRRVAPQYDPGARATFQRLYRCPEALPEFDVGHFHHLHRLAEHPPGPPGLGFAGDYLGGPYVEGAILSGEAAAAHVLG</sequence>
<dbReference type="InterPro" id="IPR002937">
    <property type="entry name" value="Amino_oxidase"/>
</dbReference>
<dbReference type="Gene3D" id="3.50.50.60">
    <property type="entry name" value="FAD/NAD(P)-binding domain"/>
    <property type="match status" value="1"/>
</dbReference>
<proteinExistence type="predicted"/>
<evidence type="ECO:0000313" key="3">
    <source>
        <dbReference type="Proteomes" id="UP000054010"/>
    </source>
</evidence>
<dbReference type="PANTHER" id="PTHR42923">
    <property type="entry name" value="PROTOPORPHYRINOGEN OXIDASE"/>
    <property type="match status" value="1"/>
</dbReference>
<keyword evidence="3" id="KW-1185">Reference proteome</keyword>
<dbReference type="InterPro" id="IPR036188">
    <property type="entry name" value="FAD/NAD-bd_sf"/>
</dbReference>
<dbReference type="OrthoDB" id="9805195at2"/>
<dbReference type="eggNOG" id="COG1232">
    <property type="taxonomic scope" value="Bacteria"/>
</dbReference>